<keyword evidence="4 8" id="KW-0812">Transmembrane</keyword>
<keyword evidence="6 8" id="KW-0472">Membrane</keyword>
<dbReference type="Pfam" id="PF14703">
    <property type="entry name" value="PHM7_cyt"/>
    <property type="match status" value="2"/>
</dbReference>
<evidence type="ECO:0000256" key="9">
    <source>
        <dbReference type="SAM" id="SignalP"/>
    </source>
</evidence>
<feature type="compositionally biased region" description="Polar residues" evidence="7">
    <location>
        <begin position="414"/>
        <end position="424"/>
    </location>
</feature>
<feature type="transmembrane region" description="Helical" evidence="8">
    <location>
        <begin position="713"/>
        <end position="735"/>
    </location>
</feature>
<dbReference type="EMBL" id="AZHB01000006">
    <property type="protein sequence ID" value="OAA68874.1"/>
    <property type="molecule type" value="Genomic_DNA"/>
</dbReference>
<feature type="region of interest" description="Disordered" evidence="7">
    <location>
        <begin position="325"/>
        <end position="424"/>
    </location>
</feature>
<dbReference type="InterPro" id="IPR045122">
    <property type="entry name" value="Csc1-like"/>
</dbReference>
<name>A0A162LD23_CORFA</name>
<feature type="compositionally biased region" description="Basic and acidic residues" evidence="7">
    <location>
        <begin position="398"/>
        <end position="413"/>
    </location>
</feature>
<feature type="compositionally biased region" description="Low complexity" evidence="7">
    <location>
        <begin position="454"/>
        <end position="468"/>
    </location>
</feature>
<evidence type="ECO:0000256" key="1">
    <source>
        <dbReference type="ARBA" id="ARBA00004141"/>
    </source>
</evidence>
<feature type="transmembrane region" description="Helical" evidence="8">
    <location>
        <begin position="973"/>
        <end position="999"/>
    </location>
</feature>
<accession>A0A162LD23</accession>
<evidence type="ECO:0000313" key="15">
    <source>
        <dbReference type="Proteomes" id="UP000076744"/>
    </source>
</evidence>
<evidence type="ECO:0000256" key="7">
    <source>
        <dbReference type="SAM" id="MobiDB-lite"/>
    </source>
</evidence>
<dbReference type="PANTHER" id="PTHR13018:SF20">
    <property type="entry name" value="SPORULATION-SPECIFIC PROTEIN 75"/>
    <property type="match status" value="1"/>
</dbReference>
<feature type="domain" description="10TM putative phosphate transporter extracellular tail" evidence="11">
    <location>
        <begin position="1184"/>
        <end position="1257"/>
    </location>
</feature>
<dbReference type="Pfam" id="PF02714">
    <property type="entry name" value="RSN1_7TM"/>
    <property type="match status" value="1"/>
</dbReference>
<feature type="transmembrane region" description="Helical" evidence="8">
    <location>
        <begin position="63"/>
        <end position="89"/>
    </location>
</feature>
<comment type="caution">
    <text evidence="14">The sequence shown here is derived from an EMBL/GenBank/DDBJ whole genome shotgun (WGS) entry which is preliminary data.</text>
</comment>
<keyword evidence="5 8" id="KW-1133">Transmembrane helix</keyword>
<feature type="transmembrane region" description="Helical" evidence="8">
    <location>
        <begin position="767"/>
        <end position="788"/>
    </location>
</feature>
<comment type="similarity">
    <text evidence="2">Belongs to the CSC1 (TC 1.A.17) family.</text>
</comment>
<dbReference type="InterPro" id="IPR003864">
    <property type="entry name" value="CSC1/OSCA1-like_7TM"/>
</dbReference>
<evidence type="ECO:0000256" key="2">
    <source>
        <dbReference type="ARBA" id="ARBA00007779"/>
    </source>
</evidence>
<evidence type="ECO:0000256" key="4">
    <source>
        <dbReference type="ARBA" id="ARBA00022692"/>
    </source>
</evidence>
<dbReference type="InterPro" id="IPR022257">
    <property type="entry name" value="PHM7_ext"/>
</dbReference>
<dbReference type="Proteomes" id="UP000076744">
    <property type="component" value="Unassembled WGS sequence"/>
</dbReference>
<feature type="domain" description="CSC1/OSCA1-like N-terminal transmembrane" evidence="12">
    <location>
        <begin position="68"/>
        <end position="233"/>
    </location>
</feature>
<evidence type="ECO:0000256" key="8">
    <source>
        <dbReference type="SAM" id="Phobius"/>
    </source>
</evidence>
<organism evidence="14 15">
    <name type="scientific">Cordyceps fumosorosea (strain ARSEF 2679)</name>
    <name type="common">Isaria fumosorosea</name>
    <dbReference type="NCBI Taxonomy" id="1081104"/>
    <lineage>
        <taxon>Eukaryota</taxon>
        <taxon>Fungi</taxon>
        <taxon>Dikarya</taxon>
        <taxon>Ascomycota</taxon>
        <taxon>Pezizomycotina</taxon>
        <taxon>Sordariomycetes</taxon>
        <taxon>Hypocreomycetidae</taxon>
        <taxon>Hypocreales</taxon>
        <taxon>Cordycipitaceae</taxon>
        <taxon>Cordyceps</taxon>
    </lineage>
</organism>
<feature type="region of interest" description="Disordered" evidence="7">
    <location>
        <begin position="441"/>
        <end position="506"/>
    </location>
</feature>
<dbReference type="GeneID" id="30019541"/>
<feature type="region of interest" description="Disordered" evidence="7">
    <location>
        <begin position="1061"/>
        <end position="1090"/>
    </location>
</feature>
<evidence type="ECO:0000259" key="12">
    <source>
        <dbReference type="Pfam" id="PF13967"/>
    </source>
</evidence>
<feature type="chain" id="PRO_5007836929" evidence="9">
    <location>
        <begin position="31"/>
        <end position="1266"/>
    </location>
</feature>
<reference evidence="14 15" key="1">
    <citation type="journal article" date="2016" name="Genome Biol. Evol.">
        <title>Divergent and convergent evolution of fungal pathogenicity.</title>
        <authorList>
            <person name="Shang Y."/>
            <person name="Xiao G."/>
            <person name="Zheng P."/>
            <person name="Cen K."/>
            <person name="Zhan S."/>
            <person name="Wang C."/>
        </authorList>
    </citation>
    <scope>NUCLEOTIDE SEQUENCE [LARGE SCALE GENOMIC DNA]</scope>
    <source>
        <strain evidence="14 15">ARSEF 2679</strain>
    </source>
</reference>
<evidence type="ECO:0000256" key="6">
    <source>
        <dbReference type="ARBA" id="ARBA00023136"/>
    </source>
</evidence>
<evidence type="ECO:0000256" key="5">
    <source>
        <dbReference type="ARBA" id="ARBA00022989"/>
    </source>
</evidence>
<keyword evidence="15" id="KW-1185">Reference proteome</keyword>
<comment type="subcellular location">
    <subcellularLocation>
        <location evidence="1">Membrane</location>
        <topology evidence="1">Multi-pass membrane protein</topology>
    </subcellularLocation>
</comment>
<evidence type="ECO:0000259" key="13">
    <source>
        <dbReference type="Pfam" id="PF14703"/>
    </source>
</evidence>
<feature type="transmembrane region" description="Helical" evidence="8">
    <location>
        <begin position="809"/>
        <end position="831"/>
    </location>
</feature>
<protein>
    <submittedName>
        <fullName evidence="14">DUF221 domain protein</fullName>
    </submittedName>
</protein>
<keyword evidence="3" id="KW-0813">Transport</keyword>
<feature type="domain" description="CSC1/OSCA1-like cytosolic" evidence="13">
    <location>
        <begin position="596"/>
        <end position="703"/>
    </location>
</feature>
<dbReference type="InterPro" id="IPR027815">
    <property type="entry name" value="CSC1/OSCA1-like_cyt"/>
</dbReference>
<dbReference type="OrthoDB" id="1076608at2759"/>
<feature type="signal peptide" evidence="9">
    <location>
        <begin position="1"/>
        <end position="30"/>
    </location>
</feature>
<dbReference type="RefSeq" id="XP_018705744.1">
    <property type="nucleotide sequence ID" value="XM_018846855.1"/>
</dbReference>
<feature type="transmembrane region" description="Helical" evidence="8">
    <location>
        <begin position="150"/>
        <end position="170"/>
    </location>
</feature>
<feature type="transmembrane region" description="Helical" evidence="8">
    <location>
        <begin position="865"/>
        <end position="893"/>
    </location>
</feature>
<dbReference type="PANTHER" id="PTHR13018">
    <property type="entry name" value="PROBABLE MEMBRANE PROTEIN DUF221-RELATED"/>
    <property type="match status" value="1"/>
</dbReference>
<dbReference type="GO" id="GO:0005227">
    <property type="term" value="F:calcium-activated cation channel activity"/>
    <property type="evidence" value="ECO:0007669"/>
    <property type="project" value="InterPro"/>
</dbReference>
<feature type="transmembrane region" description="Helical" evidence="8">
    <location>
        <begin position="926"/>
        <end position="953"/>
    </location>
</feature>
<keyword evidence="9" id="KW-0732">Signal</keyword>
<gene>
    <name evidence="14" type="ORF">ISF_03249</name>
</gene>
<feature type="compositionally biased region" description="Basic and acidic residues" evidence="7">
    <location>
        <begin position="1075"/>
        <end position="1088"/>
    </location>
</feature>
<sequence length="1266" mass="142723">MERVQPRLVFSPVGLVLFGSAWLLPLQAMAASNLEPIDLGHPNMPFRRDDTPGPSKAQGQSGIGIVTFVSSIATALIIFAIQISLFAMLRNKLARIFKPKTYLVPERERTDPPPNNFFAMTRTVIRFKDREIIKKCGLDAYFFLRYLKTLLIIFTPICAIVLPILIPLNYVGGIGQRIDMNADNSTGNDKTTVTGLDTLAWSNIRPENSSRYAAHLVLAILVVIWICTVFFFELKAYIKVRQDYLTSAEHRLRASATTVLLNSIPKKWLSEDALRGLLDVFPGGVRNVWLNRDMTKLLDKVNLRAQIHAALENAETELIKAAKKAQVKKQRKDEKLERKKMKLGALSRGERAARSAKQDKEAKELASSGTGEGAGDKHETPHTVTAGVEESAMEMEEKEYHDHSMAHDKEHGRNNSLTGLTKTTSKVAGELRNVVSKSGKGIEVGLGTTHGFAPLSPTSKKSLSLPVKRPGTTDSRPSHSRDGSVGSATSTSAIKREEDHGVGGNTVRKADEIDFMDNRRNRFWQFWKPPSGGYASPVPQGSEAEDYMSAGQQQDKAALWQNIKSFIPFMGEDEEDIHYPPGFNPENDDTEEEGAEWRKYLKKKHRPTHHLPLFGVTWLFGIPGITKKVDTIYYCRKELARLNLEIEEDQKHPERYPLMNSAFVQFNHQVAAHMACQSAVHHIPRYMAPRIIEISPRDVVWDNMAISWWGEGLRAFIVIGIVCTMAFLWAIPVAWTAALSQLDELIRQFHWLEFIKSNQNVENVAKIIAGVLPATLLALLLVLVPLILNFLAGMRGAKTKAQKTEFVQFFYFVFLFIQVFLVVSIASFFAASINKFVANIQEQLSTPQKVLDLLATNLPKAANYFFSYMVLQALTTSSGTLLQVVSLLFWFVFGPMFDSTARNKWARNTNLNNVEWGAFFPVYTNFACIAIFYCVISPLISIFAIVTFGLLWLAQRYAMVYVYRMESDTGGVLYPRAINQTFTGLYFMQLCMSGLFFLVKDAKGELACITHGVIMLVVMVLTMIYQYLLNRSFSPLFRYLPITFEDEAVLRDEAFQRAQDSRLGVEEDDEEEDIKEMRGVQEKSHSLTEGEDGIELNNLEQERRHQAGLRALKPVKQVGTWAVEGGKHVGGWAKGGGNQLLRLTGADRNSQAARYRRQQRKKDLEAQRAMGNALFGGVHDEIEDLTPEERDMLTRHAFLHYALRARRPAVWIPRDDLGISEDEIRRTRAFSENIWISNEGTALDSKLRVVYGRHPPDFSEVDVINL</sequence>
<dbReference type="GO" id="GO:0005886">
    <property type="term" value="C:plasma membrane"/>
    <property type="evidence" value="ECO:0007669"/>
    <property type="project" value="TreeGrafter"/>
</dbReference>
<evidence type="ECO:0000313" key="14">
    <source>
        <dbReference type="EMBL" id="OAA68874.1"/>
    </source>
</evidence>
<dbReference type="InterPro" id="IPR032880">
    <property type="entry name" value="CSC1/OSCA1-like_N"/>
</dbReference>
<evidence type="ECO:0000259" key="10">
    <source>
        <dbReference type="Pfam" id="PF02714"/>
    </source>
</evidence>
<feature type="domain" description="CSC1/OSCA1-like 7TM region" evidence="10">
    <location>
        <begin position="714"/>
        <end position="996"/>
    </location>
</feature>
<proteinExistence type="inferred from homology"/>
<evidence type="ECO:0000256" key="3">
    <source>
        <dbReference type="ARBA" id="ARBA00022448"/>
    </source>
</evidence>
<dbReference type="Pfam" id="PF13967">
    <property type="entry name" value="RSN1_TM"/>
    <property type="match status" value="1"/>
</dbReference>
<feature type="transmembrane region" description="Helical" evidence="8">
    <location>
        <begin position="1006"/>
        <end position="1028"/>
    </location>
</feature>
<evidence type="ECO:0000259" key="11">
    <source>
        <dbReference type="Pfam" id="PF12621"/>
    </source>
</evidence>
<feature type="domain" description="CSC1/OSCA1-like cytosolic" evidence="13">
    <location>
        <begin position="257"/>
        <end position="336"/>
    </location>
</feature>
<dbReference type="Pfam" id="PF12621">
    <property type="entry name" value="PHM7_ext"/>
    <property type="match status" value="1"/>
</dbReference>
<dbReference type="AlphaFoldDB" id="A0A162LD23"/>
<feature type="compositionally biased region" description="Basic and acidic residues" evidence="7">
    <location>
        <begin position="348"/>
        <end position="364"/>
    </location>
</feature>
<feature type="transmembrane region" description="Helical" evidence="8">
    <location>
        <begin position="212"/>
        <end position="232"/>
    </location>
</feature>